<comment type="caution">
    <text evidence="2">The sequence shown here is derived from an EMBL/GenBank/DDBJ whole genome shotgun (WGS) entry which is preliminary data.</text>
</comment>
<sequence length="774" mass="84591">MDAGGAQGGDFAHQQTQSQNPFSNRFDSKIDNHFDNHFDNQIDNQIDIAAAEGDPMALGKQGEMSAERRAEIDNKAANFVKAGKPEKQEVSEKFETALKGMVEHEVNRPSKAAAKELITHAGVSESLQKKSANSNILNAGLTTLAKQAVTLPTRMIPSIVSQVPSEILTKEAASWVGGAMRGMAHTGVSIGLETLQINLGEKLVDPKPTFSDAKLQTMKKQVESGGRLFMKSMMKGVDIAVIEKIAENSELNADAYSDAKKQARREQGRFSEKQLAVAETVLTETLDTGAKVALLATGVPGPAHQLVSLVTYPSAAMLSRHFKNDRSIRMLATQTLANYENLVEQKLDSTQMQEEIQNLGGNIQDHFLTEGVANYQRVRDLKVLPKLEAMESKLAQTSANEFRKGILSESEDKRELQDTQRAIALRENLNVLDWNILGQYSREVSEKRALDKLVAEVQSTKTRSDAAKLVKDTEVRSALIYAIVAIPTATGAERDSLTKHVDTVRLHLKELGLDLNETIGVGEDTKAHALKGLDGSSLLGVGDIKVDQFTNKEINSLLEQRAWIRRDLNNLLEASANRGEKVELSSESKGALLKEALDARNDRQLASEALISYRKEVDDYIHFRSPPSDGVISKMIDRYKGVSFSPSWKQTAYSSINKTPLLLGMLYGYTPAGDYITELLEGATSDQKNALGGAVATAFLAGTIANLDLGLTLQPTNSNSNWKPGLAQYYILPELSFFERLGKRMNTPLIQFSSAPPPSKNSALSLRPDASASP</sequence>
<reference evidence="2 3" key="1">
    <citation type="submission" date="2023-07" db="EMBL/GenBank/DDBJ databases">
        <title>Sorghum-associated microbial communities from plants grown in Nebraska, USA.</title>
        <authorList>
            <person name="Schachtman D."/>
        </authorList>
    </citation>
    <scope>NUCLEOTIDE SEQUENCE [LARGE SCALE GENOMIC DNA]</scope>
    <source>
        <strain evidence="2 3">BE240</strain>
    </source>
</reference>
<feature type="region of interest" description="Disordered" evidence="1">
    <location>
        <begin position="751"/>
        <end position="774"/>
    </location>
</feature>
<evidence type="ECO:0000313" key="2">
    <source>
        <dbReference type="EMBL" id="MDR7095790.1"/>
    </source>
</evidence>
<evidence type="ECO:0000256" key="1">
    <source>
        <dbReference type="SAM" id="MobiDB-lite"/>
    </source>
</evidence>
<feature type="compositionally biased region" description="Polar residues" evidence="1">
    <location>
        <begin position="13"/>
        <end position="25"/>
    </location>
</feature>
<feature type="compositionally biased region" description="Polar residues" evidence="1">
    <location>
        <begin position="751"/>
        <end position="764"/>
    </location>
</feature>
<proteinExistence type="predicted"/>
<dbReference type="EMBL" id="JAVDWE010000010">
    <property type="protein sequence ID" value="MDR7095790.1"/>
    <property type="molecule type" value="Genomic_DNA"/>
</dbReference>
<keyword evidence="3" id="KW-1185">Reference proteome</keyword>
<protein>
    <submittedName>
        <fullName evidence="2">Sulfite exporter TauE/SafE</fullName>
    </submittedName>
</protein>
<feature type="compositionally biased region" description="Basic and acidic residues" evidence="1">
    <location>
        <begin position="26"/>
        <end position="35"/>
    </location>
</feature>
<organism evidence="2 3">
    <name type="scientific">Hydrogenophaga laconesensis</name>
    <dbReference type="NCBI Taxonomy" id="1805971"/>
    <lineage>
        <taxon>Bacteria</taxon>
        <taxon>Pseudomonadati</taxon>
        <taxon>Pseudomonadota</taxon>
        <taxon>Betaproteobacteria</taxon>
        <taxon>Burkholderiales</taxon>
        <taxon>Comamonadaceae</taxon>
        <taxon>Hydrogenophaga</taxon>
    </lineage>
</organism>
<dbReference type="RefSeq" id="WP_204732040.1">
    <property type="nucleotide sequence ID" value="NZ_JAVDWE010000010.1"/>
</dbReference>
<dbReference type="Proteomes" id="UP001265550">
    <property type="component" value="Unassembled WGS sequence"/>
</dbReference>
<accession>A0ABU1VEL9</accession>
<name>A0ABU1VEL9_9BURK</name>
<gene>
    <name evidence="2" type="ORF">J2X09_003542</name>
</gene>
<evidence type="ECO:0000313" key="3">
    <source>
        <dbReference type="Proteomes" id="UP001265550"/>
    </source>
</evidence>
<feature type="region of interest" description="Disordered" evidence="1">
    <location>
        <begin position="1"/>
        <end position="35"/>
    </location>
</feature>